<keyword evidence="8" id="KW-0472">Membrane</keyword>
<dbReference type="PANTHER" id="PTHR46300">
    <property type="entry name" value="P450, PUTATIVE (EUROFUNG)-RELATED-RELATED"/>
    <property type="match status" value="1"/>
</dbReference>
<dbReference type="GO" id="GO:0004497">
    <property type="term" value="F:monooxygenase activity"/>
    <property type="evidence" value="ECO:0007669"/>
    <property type="project" value="UniProtKB-KW"/>
</dbReference>
<comment type="cofactor">
    <cofactor evidence="1">
        <name>heme</name>
        <dbReference type="ChEBI" id="CHEBI:30413"/>
    </cofactor>
</comment>
<keyword evidence="6" id="KW-0408">Iron</keyword>
<keyword evidence="4" id="KW-0479">Metal-binding</keyword>
<dbReference type="PRINTS" id="PR00385">
    <property type="entry name" value="P450"/>
</dbReference>
<dbReference type="InterPro" id="IPR036396">
    <property type="entry name" value="Cyt_P450_sf"/>
</dbReference>
<evidence type="ECO:0000256" key="8">
    <source>
        <dbReference type="SAM" id="Phobius"/>
    </source>
</evidence>
<comment type="similarity">
    <text evidence="2">Belongs to the cytochrome P450 family.</text>
</comment>
<sequence length="525" mass="59284">MSVGLYYFIAFVGAVIVLSLFHRRRRQSLLPPGPPGDPVIGHLLRMPSTDSALVFHQWSQIYGPVMHLKVLGRSMIILDTYQAAVDLLDKRGLIYSDRPKFTLYELLGWKHSLSFLQYGKEFNIQRQMHQTYLSRHKVEDFKPMQIQEARTLEAGVAMPSFILEQLEQMEEGQDMERLKGAAATMFAAGEATVTWSTLCIFILAMILHPECQDKAQKEIDTVVGTLRLPEFGDRSELPFVEGVLQETLRWRPAVPLVPHRVMEDNVYHGMLIPKGSLVFPNIKGMSLDESVYSTPTSFRPERYLPKPAGKGEPYFNTVSFGFGRRICTGQYLADNSLWIAIVSILATCKITNMVDDSGKIIVPESSLTDGLTRTSDVLSLHARLVLKRSSWRQLFDFSGDLLKCYSKYPRLPQNLNVPREAYITLMDYHLQREADWAASRRKRAVSVVALPKQTITTRFHRIHNTAVGADLDAARASAKRSKQQRAPLVVSAFGYGLNHLVDLTAAANYIANYVLKYDLDGVDVD</sequence>
<dbReference type="GO" id="GO:0020037">
    <property type="term" value="F:heme binding"/>
    <property type="evidence" value="ECO:0007669"/>
    <property type="project" value="InterPro"/>
</dbReference>
<dbReference type="GO" id="GO:0005506">
    <property type="term" value="F:iron ion binding"/>
    <property type="evidence" value="ECO:0007669"/>
    <property type="project" value="InterPro"/>
</dbReference>
<evidence type="ECO:0000256" key="7">
    <source>
        <dbReference type="ARBA" id="ARBA00023033"/>
    </source>
</evidence>
<feature type="transmembrane region" description="Helical" evidence="8">
    <location>
        <begin position="6"/>
        <end position="22"/>
    </location>
</feature>
<evidence type="ECO:0000256" key="3">
    <source>
        <dbReference type="ARBA" id="ARBA00022617"/>
    </source>
</evidence>
<keyword evidence="10" id="KW-1185">Reference proteome</keyword>
<evidence type="ECO:0000256" key="1">
    <source>
        <dbReference type="ARBA" id="ARBA00001971"/>
    </source>
</evidence>
<dbReference type="OrthoDB" id="2789670at2759"/>
<dbReference type="InterPro" id="IPR001128">
    <property type="entry name" value="Cyt_P450"/>
</dbReference>
<keyword evidence="8" id="KW-1133">Transmembrane helix</keyword>
<dbReference type="Proteomes" id="UP000620124">
    <property type="component" value="Unassembled WGS sequence"/>
</dbReference>
<accession>A0A8H6Y518</accession>
<dbReference type="GO" id="GO:0016705">
    <property type="term" value="F:oxidoreductase activity, acting on paired donors, with incorporation or reduction of molecular oxygen"/>
    <property type="evidence" value="ECO:0007669"/>
    <property type="project" value="InterPro"/>
</dbReference>
<name>A0A8H6Y518_9AGAR</name>
<dbReference type="AlphaFoldDB" id="A0A8H6Y518"/>
<keyword evidence="3" id="KW-0349">Heme</keyword>
<evidence type="ECO:0000256" key="6">
    <source>
        <dbReference type="ARBA" id="ARBA00023004"/>
    </source>
</evidence>
<dbReference type="EMBL" id="JACAZI010000009">
    <property type="protein sequence ID" value="KAF7352071.1"/>
    <property type="molecule type" value="Genomic_DNA"/>
</dbReference>
<dbReference type="Pfam" id="PF00067">
    <property type="entry name" value="p450"/>
    <property type="match status" value="2"/>
</dbReference>
<proteinExistence type="inferred from homology"/>
<gene>
    <name evidence="9" type="ORF">MVEN_01169900</name>
</gene>
<protein>
    <submittedName>
        <fullName evidence="9">Cytochrome P450</fullName>
    </submittedName>
</protein>
<evidence type="ECO:0000256" key="4">
    <source>
        <dbReference type="ARBA" id="ARBA00022723"/>
    </source>
</evidence>
<keyword evidence="7" id="KW-0503">Monooxygenase</keyword>
<comment type="caution">
    <text evidence="9">The sequence shown here is derived from an EMBL/GenBank/DDBJ whole genome shotgun (WGS) entry which is preliminary data.</text>
</comment>
<dbReference type="InterPro" id="IPR050364">
    <property type="entry name" value="Cytochrome_P450_fung"/>
</dbReference>
<evidence type="ECO:0000313" key="10">
    <source>
        <dbReference type="Proteomes" id="UP000620124"/>
    </source>
</evidence>
<feature type="transmembrane region" description="Helical" evidence="8">
    <location>
        <begin position="185"/>
        <end position="207"/>
    </location>
</feature>
<dbReference type="SUPFAM" id="SSF48264">
    <property type="entry name" value="Cytochrome P450"/>
    <property type="match status" value="1"/>
</dbReference>
<keyword evidence="5" id="KW-0560">Oxidoreductase</keyword>
<evidence type="ECO:0000256" key="2">
    <source>
        <dbReference type="ARBA" id="ARBA00010617"/>
    </source>
</evidence>
<organism evidence="9 10">
    <name type="scientific">Mycena venus</name>
    <dbReference type="NCBI Taxonomy" id="2733690"/>
    <lineage>
        <taxon>Eukaryota</taxon>
        <taxon>Fungi</taxon>
        <taxon>Dikarya</taxon>
        <taxon>Basidiomycota</taxon>
        <taxon>Agaricomycotina</taxon>
        <taxon>Agaricomycetes</taxon>
        <taxon>Agaricomycetidae</taxon>
        <taxon>Agaricales</taxon>
        <taxon>Marasmiineae</taxon>
        <taxon>Mycenaceae</taxon>
        <taxon>Mycena</taxon>
    </lineage>
</organism>
<evidence type="ECO:0000313" key="9">
    <source>
        <dbReference type="EMBL" id="KAF7352071.1"/>
    </source>
</evidence>
<evidence type="ECO:0000256" key="5">
    <source>
        <dbReference type="ARBA" id="ARBA00023002"/>
    </source>
</evidence>
<reference evidence="9" key="1">
    <citation type="submission" date="2020-05" db="EMBL/GenBank/DDBJ databases">
        <title>Mycena genomes resolve the evolution of fungal bioluminescence.</title>
        <authorList>
            <person name="Tsai I.J."/>
        </authorList>
    </citation>
    <scope>NUCLEOTIDE SEQUENCE</scope>
    <source>
        <strain evidence="9">CCC161011</strain>
    </source>
</reference>
<dbReference type="PANTHER" id="PTHR46300:SF5">
    <property type="entry name" value="CYTOCHROME P450"/>
    <property type="match status" value="1"/>
</dbReference>
<keyword evidence="8" id="KW-0812">Transmembrane</keyword>
<dbReference type="Gene3D" id="1.10.630.10">
    <property type="entry name" value="Cytochrome P450"/>
    <property type="match status" value="2"/>
</dbReference>